<proteinExistence type="predicted"/>
<keyword evidence="8" id="KW-1185">Reference proteome</keyword>
<accession>A0A660KSN1</accession>
<evidence type="ECO:0000259" key="6">
    <source>
        <dbReference type="Pfam" id="PF18052"/>
    </source>
</evidence>
<evidence type="ECO:0000256" key="2">
    <source>
        <dbReference type="ARBA" id="ARBA00022741"/>
    </source>
</evidence>
<dbReference type="InterPro" id="IPR002182">
    <property type="entry name" value="NB-ARC"/>
</dbReference>
<evidence type="ECO:0000313" key="8">
    <source>
        <dbReference type="Proteomes" id="UP000327013"/>
    </source>
</evidence>
<keyword evidence="4" id="KW-0067">ATP-binding</keyword>
<dbReference type="InterPro" id="IPR041118">
    <property type="entry name" value="Rx_N"/>
</dbReference>
<evidence type="ECO:0000259" key="5">
    <source>
        <dbReference type="Pfam" id="PF00931"/>
    </source>
</evidence>
<evidence type="ECO:0000256" key="1">
    <source>
        <dbReference type="ARBA" id="ARBA00022737"/>
    </source>
</evidence>
<feature type="domain" description="NB-ARC" evidence="5">
    <location>
        <begin position="166"/>
        <end position="253"/>
    </location>
</feature>
<evidence type="ECO:0000256" key="4">
    <source>
        <dbReference type="ARBA" id="ARBA00022840"/>
    </source>
</evidence>
<evidence type="ECO:0008006" key="9">
    <source>
        <dbReference type="Google" id="ProtNLM"/>
    </source>
</evidence>
<dbReference type="Gene3D" id="1.20.5.4130">
    <property type="match status" value="1"/>
</dbReference>
<dbReference type="OrthoDB" id="5279713at2759"/>
<dbReference type="GO" id="GO:0006952">
    <property type="term" value="P:defense response"/>
    <property type="evidence" value="ECO:0007669"/>
    <property type="project" value="UniProtKB-KW"/>
</dbReference>
<dbReference type="SUPFAM" id="SSF52540">
    <property type="entry name" value="P-loop containing nucleoside triphosphate hydrolases"/>
    <property type="match status" value="1"/>
</dbReference>
<organism evidence="7 8">
    <name type="scientific">Carpinus fangiana</name>
    <dbReference type="NCBI Taxonomy" id="176857"/>
    <lineage>
        <taxon>Eukaryota</taxon>
        <taxon>Viridiplantae</taxon>
        <taxon>Streptophyta</taxon>
        <taxon>Embryophyta</taxon>
        <taxon>Tracheophyta</taxon>
        <taxon>Spermatophyta</taxon>
        <taxon>Magnoliopsida</taxon>
        <taxon>eudicotyledons</taxon>
        <taxon>Gunneridae</taxon>
        <taxon>Pentapetalae</taxon>
        <taxon>rosids</taxon>
        <taxon>fabids</taxon>
        <taxon>Fagales</taxon>
        <taxon>Betulaceae</taxon>
        <taxon>Carpinus</taxon>
    </lineage>
</organism>
<evidence type="ECO:0000313" key="7">
    <source>
        <dbReference type="EMBL" id="KAE8038720.1"/>
    </source>
</evidence>
<keyword evidence="2" id="KW-0547">Nucleotide-binding</keyword>
<dbReference type="Pfam" id="PF00931">
    <property type="entry name" value="NB-ARC"/>
    <property type="match status" value="1"/>
</dbReference>
<dbReference type="GO" id="GO:0005524">
    <property type="term" value="F:ATP binding"/>
    <property type="evidence" value="ECO:0007669"/>
    <property type="project" value="UniProtKB-KW"/>
</dbReference>
<dbReference type="Proteomes" id="UP000327013">
    <property type="component" value="Chromosome 4"/>
</dbReference>
<dbReference type="PANTHER" id="PTHR36766:SF38">
    <property type="entry name" value="DISEASE RESISTANCE PROTEIN RGA3"/>
    <property type="match status" value="1"/>
</dbReference>
<dbReference type="PANTHER" id="PTHR36766">
    <property type="entry name" value="PLANT BROAD-SPECTRUM MILDEW RESISTANCE PROTEIN RPW8"/>
    <property type="match status" value="1"/>
</dbReference>
<name>A0A660KSN1_9ROSI</name>
<dbReference type="AlphaFoldDB" id="A0A660KSN1"/>
<reference evidence="7 8" key="1">
    <citation type="submission" date="2019-06" db="EMBL/GenBank/DDBJ databases">
        <title>A chromosomal-level reference genome of Carpinus fangiana (Coryloideae, Betulaceae).</title>
        <authorList>
            <person name="Yang X."/>
            <person name="Wang Z."/>
            <person name="Zhang L."/>
            <person name="Hao G."/>
            <person name="Liu J."/>
            <person name="Yang Y."/>
        </authorList>
    </citation>
    <scope>NUCLEOTIDE SEQUENCE [LARGE SCALE GENOMIC DNA]</scope>
    <source>
        <strain evidence="7">Cfa_2016G</strain>
        <tissue evidence="7">Leaf</tissue>
    </source>
</reference>
<feature type="domain" description="Disease resistance N-terminal" evidence="6">
    <location>
        <begin position="12"/>
        <end position="96"/>
    </location>
</feature>
<sequence length="274" mass="31069">MAEPLLSFVAEQIIEALCSPAVKQIGLFWGVKDELQSLTDTVSAINDVLLDAEDKQTAGNRAVKRWLGTLEDAMYDADDLLDEISTEALRRDIMIRECDEKAIKNQLAYRFKMGHEMKAMRKRLDAINADRQNFHLEVRRVEPRVGNRERDSTHSLVRAETVIGREDDKKAVIDFLLDSNVEENVSILPVVGIGGLGKTTLARFVFNDHQIQQHFELKMWMCVYDNYFDVNNIVAKVLESPTKEKSTDTEMDTLVGKLRGKEILPSVIMENGVA</sequence>
<dbReference type="InterPro" id="IPR027417">
    <property type="entry name" value="P-loop_NTPase"/>
</dbReference>
<evidence type="ECO:0000256" key="3">
    <source>
        <dbReference type="ARBA" id="ARBA00022821"/>
    </source>
</evidence>
<dbReference type="Pfam" id="PF18052">
    <property type="entry name" value="Rx_N"/>
    <property type="match status" value="1"/>
</dbReference>
<keyword evidence="3" id="KW-0611">Plant defense</keyword>
<dbReference type="Gene3D" id="3.40.50.300">
    <property type="entry name" value="P-loop containing nucleotide triphosphate hydrolases"/>
    <property type="match status" value="1"/>
</dbReference>
<protein>
    <recommendedName>
        <fullName evidence="9">Rx N-terminal domain-containing protein</fullName>
    </recommendedName>
</protein>
<gene>
    <name evidence="7" type="ORF">FH972_011198</name>
</gene>
<dbReference type="GO" id="GO:0043531">
    <property type="term" value="F:ADP binding"/>
    <property type="evidence" value="ECO:0007669"/>
    <property type="project" value="InterPro"/>
</dbReference>
<dbReference type="EMBL" id="CM017324">
    <property type="protein sequence ID" value="KAE8038720.1"/>
    <property type="molecule type" value="Genomic_DNA"/>
</dbReference>
<keyword evidence="1" id="KW-0677">Repeat</keyword>